<dbReference type="Gene3D" id="2.40.128.270">
    <property type="match status" value="1"/>
</dbReference>
<name>A0ABN6RJH4_9DEIO</name>
<sequence length="139" mass="14314">MRPFLLLVTLAAMVQSARAATPGPLSGTWQLTNVQGFGSGRVSPGTAYLVVSGGAVQGRFGCGTFAGSAQAAENRVRLDVRPLTPAPGDRCPFAIPEAFLGALNASEQYVMSEGAGQLVLFSKAARLTFERPGGSGDGR</sequence>
<gene>
    <name evidence="3" type="ORF">DAETH_23650</name>
</gene>
<feature type="chain" id="PRO_5046766898" description="DUF306 domain-containing protein" evidence="1">
    <location>
        <begin position="20"/>
        <end position="139"/>
    </location>
</feature>
<dbReference type="InterPro" id="IPR038670">
    <property type="entry name" value="HslJ-like_sf"/>
</dbReference>
<dbReference type="RefSeq" id="WP_264775094.1">
    <property type="nucleotide sequence ID" value="NZ_AP026560.1"/>
</dbReference>
<evidence type="ECO:0000259" key="2">
    <source>
        <dbReference type="Pfam" id="PF03724"/>
    </source>
</evidence>
<dbReference type="EMBL" id="AP026560">
    <property type="protein sequence ID" value="BDP42396.1"/>
    <property type="molecule type" value="Genomic_DNA"/>
</dbReference>
<dbReference type="Pfam" id="PF03724">
    <property type="entry name" value="META"/>
    <property type="match status" value="1"/>
</dbReference>
<dbReference type="InterPro" id="IPR005184">
    <property type="entry name" value="DUF306_Meta_HslJ"/>
</dbReference>
<keyword evidence="4" id="KW-1185">Reference proteome</keyword>
<feature type="domain" description="DUF306" evidence="2">
    <location>
        <begin position="26"/>
        <end position="129"/>
    </location>
</feature>
<reference evidence="3" key="1">
    <citation type="submission" date="2022-07" db="EMBL/GenBank/DDBJ databases">
        <title>Complete Genome Sequence of the Radioresistant Bacterium Deinococcus aetherius ST0316, Isolated from the Air Dust collected in Lower Stratosphere above Japan.</title>
        <authorList>
            <person name="Satoh K."/>
            <person name="Hagiwara K."/>
            <person name="Katsumata K."/>
            <person name="Kubo A."/>
            <person name="Yokobori S."/>
            <person name="Yamagishi A."/>
            <person name="Oono Y."/>
            <person name="Narumi I."/>
        </authorList>
    </citation>
    <scope>NUCLEOTIDE SEQUENCE</scope>
    <source>
        <strain evidence="3">ST0316</strain>
    </source>
</reference>
<feature type="signal peptide" evidence="1">
    <location>
        <begin position="1"/>
        <end position="19"/>
    </location>
</feature>
<evidence type="ECO:0000256" key="1">
    <source>
        <dbReference type="SAM" id="SignalP"/>
    </source>
</evidence>
<keyword evidence="1" id="KW-0732">Signal</keyword>
<organism evidence="3 4">
    <name type="scientific">Deinococcus aetherius</name>
    <dbReference type="NCBI Taxonomy" id="200252"/>
    <lineage>
        <taxon>Bacteria</taxon>
        <taxon>Thermotogati</taxon>
        <taxon>Deinococcota</taxon>
        <taxon>Deinococci</taxon>
        <taxon>Deinococcales</taxon>
        <taxon>Deinococcaceae</taxon>
        <taxon>Deinococcus</taxon>
    </lineage>
</organism>
<evidence type="ECO:0000313" key="4">
    <source>
        <dbReference type="Proteomes" id="UP001064971"/>
    </source>
</evidence>
<accession>A0ABN6RJH4</accession>
<proteinExistence type="predicted"/>
<evidence type="ECO:0000313" key="3">
    <source>
        <dbReference type="EMBL" id="BDP42396.1"/>
    </source>
</evidence>
<protein>
    <recommendedName>
        <fullName evidence="2">DUF306 domain-containing protein</fullName>
    </recommendedName>
</protein>
<dbReference type="Proteomes" id="UP001064971">
    <property type="component" value="Chromosome"/>
</dbReference>